<dbReference type="AlphaFoldDB" id="A0A367RVP9"/>
<accession>A0A367RVP9</accession>
<evidence type="ECO:0000313" key="2">
    <source>
        <dbReference type="EMBL" id="RCJ40615.1"/>
    </source>
</evidence>
<dbReference type="GO" id="GO:0003824">
    <property type="term" value="F:catalytic activity"/>
    <property type="evidence" value="ECO:0007669"/>
    <property type="project" value="InterPro"/>
</dbReference>
<dbReference type="Proteomes" id="UP000252107">
    <property type="component" value="Unassembled WGS sequence"/>
</dbReference>
<evidence type="ECO:0000259" key="1">
    <source>
        <dbReference type="Pfam" id="PF08463"/>
    </source>
</evidence>
<dbReference type="InterPro" id="IPR013670">
    <property type="entry name" value="EcoEI_R_C_dom"/>
</dbReference>
<organism evidence="2 3">
    <name type="scientific">Nostoc minutum NIES-26</name>
    <dbReference type="NCBI Taxonomy" id="1844469"/>
    <lineage>
        <taxon>Bacteria</taxon>
        <taxon>Bacillati</taxon>
        <taxon>Cyanobacteriota</taxon>
        <taxon>Cyanophyceae</taxon>
        <taxon>Nostocales</taxon>
        <taxon>Nostocaceae</taxon>
        <taxon>Nostoc</taxon>
    </lineage>
</organism>
<reference evidence="2" key="1">
    <citation type="submission" date="2016-04" db="EMBL/GenBank/DDBJ databases">
        <authorList>
            <person name="Tabuchi Yagui T.R."/>
        </authorList>
    </citation>
    <scope>NUCLEOTIDE SEQUENCE [LARGE SCALE GENOMIC DNA]</scope>
    <source>
        <strain evidence="2">NIES-26</strain>
    </source>
</reference>
<dbReference type="EMBL" id="LXQD01000049">
    <property type="protein sequence ID" value="RCJ40615.1"/>
    <property type="molecule type" value="Genomic_DNA"/>
</dbReference>
<sequence length="117" mass="13006">MLFNAEAVESRERFEEVYGKNLSLKLFIRQLVGLDRNAAKQAFGKYLEGSSFNATQIRFVETIIDYLTQNGVMDAGLLYEPPFTDLHYEGLDGVFGADDADGIVSIVRSFNETVGVA</sequence>
<dbReference type="GO" id="GO:0006304">
    <property type="term" value="P:DNA modification"/>
    <property type="evidence" value="ECO:0007669"/>
    <property type="project" value="InterPro"/>
</dbReference>
<comment type="caution">
    <text evidence="2">The sequence shown here is derived from an EMBL/GenBank/DDBJ whole genome shotgun (WGS) entry which is preliminary data.</text>
</comment>
<gene>
    <name evidence="2" type="ORF">A6770_37735</name>
</gene>
<keyword evidence="3" id="KW-1185">Reference proteome</keyword>
<dbReference type="Pfam" id="PF08463">
    <property type="entry name" value="EcoEI_R_C"/>
    <property type="match status" value="1"/>
</dbReference>
<evidence type="ECO:0000313" key="3">
    <source>
        <dbReference type="Proteomes" id="UP000252107"/>
    </source>
</evidence>
<protein>
    <recommendedName>
        <fullName evidence="1">EcoEI R protein C-terminal domain-containing protein</fullName>
    </recommendedName>
</protein>
<proteinExistence type="predicted"/>
<feature type="domain" description="EcoEI R protein C-terminal" evidence="1">
    <location>
        <begin position="10"/>
        <end position="107"/>
    </location>
</feature>
<name>A0A367RVP9_9NOSO</name>
<dbReference type="GO" id="GO:0003677">
    <property type="term" value="F:DNA binding"/>
    <property type="evidence" value="ECO:0007669"/>
    <property type="project" value="InterPro"/>
</dbReference>